<dbReference type="AlphaFoldDB" id="A0A1B0BY59"/>
<dbReference type="InterPro" id="IPR005522">
    <property type="entry name" value="IPK"/>
</dbReference>
<keyword evidence="2" id="KW-0808">Transferase</keyword>
<evidence type="ECO:0000256" key="3">
    <source>
        <dbReference type="ARBA" id="ARBA00022777"/>
    </source>
</evidence>
<reference evidence="5" key="1">
    <citation type="submission" date="2015-01" db="EMBL/GenBank/DDBJ databases">
        <authorList>
            <person name="Aksoy S."/>
            <person name="Warren W."/>
            <person name="Wilson R.K."/>
        </authorList>
    </citation>
    <scope>NUCLEOTIDE SEQUENCE [LARGE SCALE GENOMIC DNA]</scope>
    <source>
        <strain evidence="5">IAEA</strain>
    </source>
</reference>
<dbReference type="Proteomes" id="UP000092460">
    <property type="component" value="Unassembled WGS sequence"/>
</dbReference>
<dbReference type="Pfam" id="PF03770">
    <property type="entry name" value="IPK"/>
    <property type="match status" value="1"/>
</dbReference>
<sequence length="75" mass="8187">MGNSAYGVHTSHDDGECLVDIRLIDFAHTAFVPRNAGGLFQNQTTVHHGPDSGFLIALDSLNRLLNEILAEEIKI</sequence>
<accession>A0A1B0BY59</accession>
<keyword evidence="3" id="KW-0418">Kinase</keyword>
<evidence type="ECO:0008006" key="6">
    <source>
        <dbReference type="Google" id="ProtNLM"/>
    </source>
</evidence>
<evidence type="ECO:0000313" key="4">
    <source>
        <dbReference type="EnsemblMetazoa" id="GPPI044014-PA"/>
    </source>
</evidence>
<dbReference type="Gene3D" id="3.30.470.160">
    <property type="entry name" value="Inositol polyphosphate kinase"/>
    <property type="match status" value="1"/>
</dbReference>
<name>A0A1B0BY59_9MUSC</name>
<dbReference type="InterPro" id="IPR038286">
    <property type="entry name" value="IPK_sf"/>
</dbReference>
<evidence type="ECO:0000313" key="5">
    <source>
        <dbReference type="Proteomes" id="UP000092460"/>
    </source>
</evidence>
<dbReference type="EMBL" id="JXJN01022485">
    <property type="status" value="NOT_ANNOTATED_CDS"/>
    <property type="molecule type" value="Genomic_DNA"/>
</dbReference>
<dbReference type="EnsemblMetazoa" id="GPPI044014-RA">
    <property type="protein sequence ID" value="GPPI044014-PA"/>
    <property type="gene ID" value="GPPI044014"/>
</dbReference>
<protein>
    <recommendedName>
        <fullName evidence="6">Kinase</fullName>
    </recommendedName>
</protein>
<evidence type="ECO:0000256" key="2">
    <source>
        <dbReference type="ARBA" id="ARBA00022679"/>
    </source>
</evidence>
<organism evidence="4 5">
    <name type="scientific">Glossina palpalis gambiensis</name>
    <dbReference type="NCBI Taxonomy" id="67801"/>
    <lineage>
        <taxon>Eukaryota</taxon>
        <taxon>Metazoa</taxon>
        <taxon>Ecdysozoa</taxon>
        <taxon>Arthropoda</taxon>
        <taxon>Hexapoda</taxon>
        <taxon>Insecta</taxon>
        <taxon>Pterygota</taxon>
        <taxon>Neoptera</taxon>
        <taxon>Endopterygota</taxon>
        <taxon>Diptera</taxon>
        <taxon>Brachycera</taxon>
        <taxon>Muscomorpha</taxon>
        <taxon>Hippoboscoidea</taxon>
        <taxon>Glossinidae</taxon>
        <taxon>Glossina</taxon>
    </lineage>
</organism>
<keyword evidence="5" id="KW-1185">Reference proteome</keyword>
<dbReference type="SUPFAM" id="SSF56104">
    <property type="entry name" value="SAICAR synthase-like"/>
    <property type="match status" value="1"/>
</dbReference>
<dbReference type="STRING" id="67801.A0A1B0BY59"/>
<dbReference type="GO" id="GO:0032958">
    <property type="term" value="P:inositol phosphate biosynthetic process"/>
    <property type="evidence" value="ECO:0007669"/>
    <property type="project" value="InterPro"/>
</dbReference>
<dbReference type="VEuPathDB" id="VectorBase:GPPI044014"/>
<proteinExistence type="inferred from homology"/>
<dbReference type="GO" id="GO:0016301">
    <property type="term" value="F:kinase activity"/>
    <property type="evidence" value="ECO:0007669"/>
    <property type="project" value="UniProtKB-KW"/>
</dbReference>
<evidence type="ECO:0000256" key="1">
    <source>
        <dbReference type="ARBA" id="ARBA00007374"/>
    </source>
</evidence>
<reference evidence="4" key="2">
    <citation type="submission" date="2020-05" db="UniProtKB">
        <authorList>
            <consortium name="EnsemblMetazoa"/>
        </authorList>
    </citation>
    <scope>IDENTIFICATION</scope>
    <source>
        <strain evidence="4">IAEA</strain>
    </source>
</reference>
<comment type="similarity">
    <text evidence="1">Belongs to the inositol phosphokinase (IPK) family.</text>
</comment>